<name>A0A9D1VBS3_9BACT</name>
<dbReference type="EMBL" id="DXFQ01000111">
    <property type="protein sequence ID" value="HIX20173.1"/>
    <property type="molecule type" value="Genomic_DNA"/>
</dbReference>
<gene>
    <name evidence="2" type="ORF">H9862_06185</name>
</gene>
<evidence type="ECO:0000259" key="1">
    <source>
        <dbReference type="Pfam" id="PF10263"/>
    </source>
</evidence>
<evidence type="ECO:0000313" key="3">
    <source>
        <dbReference type="Proteomes" id="UP000823964"/>
    </source>
</evidence>
<reference evidence="2" key="2">
    <citation type="submission" date="2021-04" db="EMBL/GenBank/DDBJ databases">
        <authorList>
            <person name="Gilroy R."/>
        </authorList>
    </citation>
    <scope>NUCLEOTIDE SEQUENCE</scope>
    <source>
        <strain evidence="2">14975</strain>
    </source>
</reference>
<comment type="caution">
    <text evidence="2">The sequence shown here is derived from an EMBL/GenBank/DDBJ whole genome shotgun (WGS) entry which is preliminary data.</text>
</comment>
<reference evidence="2" key="1">
    <citation type="journal article" date="2021" name="PeerJ">
        <title>Extensive microbial diversity within the chicken gut microbiome revealed by metagenomics and culture.</title>
        <authorList>
            <person name="Gilroy R."/>
            <person name="Ravi A."/>
            <person name="Getino M."/>
            <person name="Pursley I."/>
            <person name="Horton D.L."/>
            <person name="Alikhan N.F."/>
            <person name="Baker D."/>
            <person name="Gharbi K."/>
            <person name="Hall N."/>
            <person name="Watson M."/>
            <person name="Adriaenssens E.M."/>
            <person name="Foster-Nyarko E."/>
            <person name="Jarju S."/>
            <person name="Secka A."/>
            <person name="Antonio M."/>
            <person name="Oren A."/>
            <person name="Chaudhuri R.R."/>
            <person name="La Ragione R."/>
            <person name="Hildebrand F."/>
            <person name="Pallen M.J."/>
        </authorList>
    </citation>
    <scope>NUCLEOTIDE SEQUENCE</scope>
    <source>
        <strain evidence="2">14975</strain>
    </source>
</reference>
<dbReference type="Pfam" id="PF10263">
    <property type="entry name" value="SprT-like"/>
    <property type="match status" value="1"/>
</dbReference>
<dbReference type="InterPro" id="IPR006640">
    <property type="entry name" value="SprT-like_domain"/>
</dbReference>
<dbReference type="AlphaFoldDB" id="A0A9D1VBS3"/>
<organism evidence="2 3">
    <name type="scientific">Candidatus Akkermansia intestinigallinarum</name>
    <dbReference type="NCBI Taxonomy" id="2838431"/>
    <lineage>
        <taxon>Bacteria</taxon>
        <taxon>Pseudomonadati</taxon>
        <taxon>Verrucomicrobiota</taxon>
        <taxon>Verrucomicrobiia</taxon>
        <taxon>Verrucomicrobiales</taxon>
        <taxon>Akkermansiaceae</taxon>
        <taxon>Akkermansia</taxon>
    </lineage>
</organism>
<sequence length="212" mass="24332">MGFSRHRRRRGRALPPELLLPPLSAPPVEANWRSLDELEACAHASLAALPLPGWGFAWDRAVKRLGCCNPVKRRVSLSRYFAEHFLERDRELIRRTLLHELAHALCWQYLGCGGHGAEWRSCCAVLGIPDERSTVRCESFVPERLKRRPRYALCLEGSSEILRYYRRRPRRLTPAYLSHCYLPGRRTESLGRLRLVELAEDADLPPAPGLDD</sequence>
<feature type="domain" description="SprT-like" evidence="1">
    <location>
        <begin position="50"/>
        <end position="124"/>
    </location>
</feature>
<dbReference type="Proteomes" id="UP000823964">
    <property type="component" value="Unassembled WGS sequence"/>
</dbReference>
<accession>A0A9D1VBS3</accession>
<protein>
    <submittedName>
        <fullName evidence="2">SprT-like domain-containing protein</fullName>
    </submittedName>
</protein>
<evidence type="ECO:0000313" key="2">
    <source>
        <dbReference type="EMBL" id="HIX20173.1"/>
    </source>
</evidence>
<proteinExistence type="predicted"/>
<dbReference type="GO" id="GO:0006950">
    <property type="term" value="P:response to stress"/>
    <property type="evidence" value="ECO:0007669"/>
    <property type="project" value="UniProtKB-ARBA"/>
</dbReference>